<organism evidence="1 3">
    <name type="scientific">Gibberella zeae (strain ATCC MYA-4620 / CBS 123657 / FGSC 9075 / NRRL 31084 / PH-1)</name>
    <name type="common">Wheat head blight fungus</name>
    <name type="synonym">Fusarium graminearum</name>
    <dbReference type="NCBI Taxonomy" id="229533"/>
    <lineage>
        <taxon>Eukaryota</taxon>
        <taxon>Fungi</taxon>
        <taxon>Dikarya</taxon>
        <taxon>Ascomycota</taxon>
        <taxon>Pezizomycotina</taxon>
        <taxon>Sordariomycetes</taxon>
        <taxon>Hypocreomycetidae</taxon>
        <taxon>Hypocreales</taxon>
        <taxon>Nectriaceae</taxon>
        <taxon>Fusarium</taxon>
    </lineage>
</organism>
<reference evidence="2 3" key="1">
    <citation type="journal article" date="2007" name="Science">
        <title>The Fusarium graminearum genome reveals a link between localized polymorphism and pathogen specialization.</title>
        <authorList>
            <person name="Cuomo C.A."/>
            <person name="Gueldener U."/>
            <person name="Xu J.-R."/>
            <person name="Trail F."/>
            <person name="Turgeon B.G."/>
            <person name="Di Pietro A."/>
            <person name="Walton J.D."/>
            <person name="Ma L.-J."/>
            <person name="Baker S.E."/>
            <person name="Rep M."/>
            <person name="Adam G."/>
            <person name="Antoniw J."/>
            <person name="Baldwin T."/>
            <person name="Calvo S.E."/>
            <person name="Chang Y.-L."/>
            <person name="DeCaprio D."/>
            <person name="Gale L.R."/>
            <person name="Gnerre S."/>
            <person name="Goswami R.S."/>
            <person name="Hammond-Kosack K."/>
            <person name="Harris L.J."/>
            <person name="Hilburn K."/>
            <person name="Kennell J.C."/>
            <person name="Kroken S."/>
            <person name="Magnuson J.K."/>
            <person name="Mannhaupt G."/>
            <person name="Mauceli E.W."/>
            <person name="Mewes H.-W."/>
            <person name="Mitterbauer R."/>
            <person name="Muehlbauer G."/>
            <person name="Muensterkoetter M."/>
            <person name="Nelson D."/>
            <person name="O'Donnell K."/>
            <person name="Ouellet T."/>
            <person name="Qi W."/>
            <person name="Quesneville H."/>
            <person name="Roncero M.I.G."/>
            <person name="Seong K.-Y."/>
            <person name="Tetko I.V."/>
            <person name="Urban M."/>
            <person name="Waalwijk C."/>
            <person name="Ward T.J."/>
            <person name="Yao J."/>
            <person name="Birren B.W."/>
            <person name="Kistler H.C."/>
        </authorList>
    </citation>
    <scope>NUCLEOTIDE SEQUENCE [LARGE SCALE GENOMIC DNA]</scope>
    <source>
        <strain evidence="3">ATCC MYA-4620 / CBS 123657 / FGSC 9075 / NRRL 31084 / PH-1</strain>
        <strain evidence="2">PH-1 / ATCC MYA-4620 / FGSC 9075 / NRRL 31084</strain>
    </source>
</reference>
<name>A0A098DFE6_GIBZE</name>
<dbReference type="Proteomes" id="UP000070720">
    <property type="component" value="Chromosome 2"/>
</dbReference>
<reference evidence="2 3" key="2">
    <citation type="journal article" date="2010" name="Nature">
        <title>Comparative genomics reveals mobile pathogenicity chromosomes in Fusarium.</title>
        <authorList>
            <person name="Ma L.J."/>
            <person name="van der Does H.C."/>
            <person name="Borkovich K.A."/>
            <person name="Coleman J.J."/>
            <person name="Daboussi M.J."/>
            <person name="Di Pietro A."/>
            <person name="Dufresne M."/>
            <person name="Freitag M."/>
            <person name="Grabherr M."/>
            <person name="Henrissat B."/>
            <person name="Houterman P.M."/>
            <person name="Kang S."/>
            <person name="Shim W.B."/>
            <person name="Woloshuk C."/>
            <person name="Xie X."/>
            <person name="Xu J.R."/>
            <person name="Antoniw J."/>
            <person name="Baker S.E."/>
            <person name="Bluhm B.H."/>
            <person name="Breakspear A."/>
            <person name="Brown D.W."/>
            <person name="Butchko R.A."/>
            <person name="Chapman S."/>
            <person name="Coulson R."/>
            <person name="Coutinho P.M."/>
            <person name="Danchin E.G."/>
            <person name="Diener A."/>
            <person name="Gale L.R."/>
            <person name="Gardiner D.M."/>
            <person name="Goff S."/>
            <person name="Hammond-Kosack K.E."/>
            <person name="Hilburn K."/>
            <person name="Hua-Van A."/>
            <person name="Jonkers W."/>
            <person name="Kazan K."/>
            <person name="Kodira C.D."/>
            <person name="Koehrsen M."/>
            <person name="Kumar L."/>
            <person name="Lee Y.H."/>
            <person name="Li L."/>
            <person name="Manners J.M."/>
            <person name="Miranda-Saavedra D."/>
            <person name="Mukherjee M."/>
            <person name="Park G."/>
            <person name="Park J."/>
            <person name="Park S.Y."/>
            <person name="Proctor R.H."/>
            <person name="Regev A."/>
            <person name="Ruiz-Roldan M.C."/>
            <person name="Sain D."/>
            <person name="Sakthikumar S."/>
            <person name="Sykes S."/>
            <person name="Schwartz D.C."/>
            <person name="Turgeon B.G."/>
            <person name="Wapinski I."/>
            <person name="Yoder O."/>
            <person name="Young S."/>
            <person name="Zeng Q."/>
            <person name="Zhou S."/>
            <person name="Galagan J."/>
            <person name="Cuomo C.A."/>
            <person name="Kistler H.C."/>
            <person name="Rep M."/>
        </authorList>
    </citation>
    <scope>GENOME REANNOTATION</scope>
    <source>
        <strain evidence="3">ATCC MYA-4620 / CBS 123657 / FGSC 9075 / NRRL 31084 / PH-1</strain>
        <strain evidence="2">PH-1 / ATCC MYA-4620 / FGSC 9075 / NRRL 31084</strain>
    </source>
</reference>
<keyword evidence="3" id="KW-1185">Reference proteome</keyword>
<accession>A0A0E0S2F9</accession>
<dbReference type="InParanoid" id="A0A098DFE6"/>
<dbReference type="EnsemblFungi" id="CEF77684">
    <property type="protein sequence ID" value="CEF77684"/>
    <property type="gene ID" value="FGRRES_15166"/>
</dbReference>
<gene>
    <name evidence="1" type="ORF">FGRAMPH1_01T11761</name>
</gene>
<dbReference type="VEuPathDB" id="FungiDB:FGRAMPH1_01G11761"/>
<proteinExistence type="predicted"/>
<dbReference type="AlphaFoldDB" id="A0A098DFE6"/>
<accession>A0A098DFE6</accession>
<dbReference type="EMBL" id="HG970333">
    <property type="protein sequence ID" value="CEF77684.1"/>
    <property type="molecule type" value="Genomic_DNA"/>
</dbReference>
<evidence type="ECO:0000313" key="3">
    <source>
        <dbReference type="Proteomes" id="UP000070720"/>
    </source>
</evidence>
<reference evidence="1 3" key="3">
    <citation type="journal article" date="2015" name="BMC Genomics">
        <title>The completed genome sequence of the pathogenic ascomycete fungus Fusarium graminearum.</title>
        <authorList>
            <person name="King R."/>
            <person name="Urban M."/>
            <person name="Hammond-Kosack M.C."/>
            <person name="Hassani-Pak K."/>
            <person name="Hammond-Kosack K.E."/>
        </authorList>
    </citation>
    <scope>NUCLEOTIDE SEQUENCE [LARGE SCALE GENOMIC DNA]</scope>
    <source>
        <strain evidence="3">ATCC MYA-4620 / CBS 123657 / FGSC 9075 / NRRL 31084 / PH-1</strain>
        <strain evidence="1">PH-1</strain>
    </source>
</reference>
<sequence length="64" mass="7327">MAGITIFHSTDRSVKPRYMEEFRYTSSISLCESRFCYLSTSCVCECGMIHAMQKLKPSPIAQRV</sequence>
<evidence type="ECO:0000313" key="2">
    <source>
        <dbReference type="EnsemblFungi" id="CEF77684"/>
    </source>
</evidence>
<protein>
    <submittedName>
        <fullName evidence="1">Chromosome 2, complete genome</fullName>
    </submittedName>
</protein>
<reference evidence="2" key="4">
    <citation type="submission" date="2017-01" db="UniProtKB">
        <authorList>
            <consortium name="EnsemblFungi"/>
        </authorList>
    </citation>
    <scope>IDENTIFICATION</scope>
    <source>
        <strain evidence="2">PH-1 / ATCC MYA-4620 / FGSC 9075 / NRRL 31084</strain>
    </source>
</reference>
<evidence type="ECO:0000313" key="1">
    <source>
        <dbReference type="EMBL" id="CEF77684.1"/>
    </source>
</evidence>